<evidence type="ECO:0008006" key="3">
    <source>
        <dbReference type="Google" id="ProtNLM"/>
    </source>
</evidence>
<dbReference type="InterPro" id="IPR051783">
    <property type="entry name" value="NAD(P)-dependent_oxidoreduct"/>
</dbReference>
<reference evidence="1" key="1">
    <citation type="submission" date="2022-11" db="EMBL/GenBank/DDBJ databases">
        <title>Chromosomal genome sequence assembly and mating type (MAT) locus characterization of the leprose asexual lichenized fungus Lepraria neglecta (Nyl.) Erichsen.</title>
        <authorList>
            <person name="Allen J.L."/>
            <person name="Pfeffer B."/>
        </authorList>
    </citation>
    <scope>NUCLEOTIDE SEQUENCE</scope>
    <source>
        <strain evidence="1">Allen 5258</strain>
    </source>
</reference>
<name>A0AAD9ZBN1_9LECA</name>
<accession>A0AAD9ZBN1</accession>
<keyword evidence="2" id="KW-1185">Reference proteome</keyword>
<sequence length="272" mass="30021">MVFRKQYPNILITAFLRSTELDTALQSLGKVTIIHGTFDEYDKVEELAATHEIIINCAVSFNPPLTEVIIKGIHATKTSKKPILLHLSGTGNFVDGSKTGNYIPQERPFNDANPDQVRKIDASYPPNGATDELILKAAASGYTNALFVCPAGIYGTSKNHIGRSVGAKSAFAPGVWVSWSLENVTELGFSPYIGDGTAIYRSVHVDDVVELMMLVFQKALDTWDSYKPEDIYKHFYVAVDEVHTTKPVAEAFGRLLYRRGEDRFAGCEESPV</sequence>
<dbReference type="PANTHER" id="PTHR48079">
    <property type="entry name" value="PROTEIN YEEZ"/>
    <property type="match status" value="1"/>
</dbReference>
<dbReference type="GO" id="GO:0005737">
    <property type="term" value="C:cytoplasm"/>
    <property type="evidence" value="ECO:0007669"/>
    <property type="project" value="TreeGrafter"/>
</dbReference>
<dbReference type="Proteomes" id="UP001276659">
    <property type="component" value="Unassembled WGS sequence"/>
</dbReference>
<dbReference type="AlphaFoldDB" id="A0AAD9ZBN1"/>
<organism evidence="1 2">
    <name type="scientific">Lepraria neglecta</name>
    <dbReference type="NCBI Taxonomy" id="209136"/>
    <lineage>
        <taxon>Eukaryota</taxon>
        <taxon>Fungi</taxon>
        <taxon>Dikarya</taxon>
        <taxon>Ascomycota</taxon>
        <taxon>Pezizomycotina</taxon>
        <taxon>Lecanoromycetes</taxon>
        <taxon>OSLEUM clade</taxon>
        <taxon>Lecanoromycetidae</taxon>
        <taxon>Lecanorales</taxon>
        <taxon>Lecanorineae</taxon>
        <taxon>Stereocaulaceae</taxon>
        <taxon>Lepraria</taxon>
    </lineage>
</organism>
<dbReference type="SUPFAM" id="SSF51735">
    <property type="entry name" value="NAD(P)-binding Rossmann-fold domains"/>
    <property type="match status" value="1"/>
</dbReference>
<dbReference type="InterPro" id="IPR036291">
    <property type="entry name" value="NAD(P)-bd_dom_sf"/>
</dbReference>
<dbReference type="GO" id="GO:0004029">
    <property type="term" value="F:aldehyde dehydrogenase (NAD+) activity"/>
    <property type="evidence" value="ECO:0007669"/>
    <property type="project" value="TreeGrafter"/>
</dbReference>
<protein>
    <recommendedName>
        <fullName evidence="3">NAD-dependent epimerase/dehydratase domain-containing protein</fullName>
    </recommendedName>
</protein>
<evidence type="ECO:0000313" key="1">
    <source>
        <dbReference type="EMBL" id="KAK3175014.1"/>
    </source>
</evidence>
<dbReference type="PANTHER" id="PTHR48079:SF6">
    <property type="entry name" value="NAD(P)-BINDING DOMAIN-CONTAINING PROTEIN-RELATED"/>
    <property type="match status" value="1"/>
</dbReference>
<evidence type="ECO:0000313" key="2">
    <source>
        <dbReference type="Proteomes" id="UP001276659"/>
    </source>
</evidence>
<comment type="caution">
    <text evidence="1">The sequence shown here is derived from an EMBL/GenBank/DDBJ whole genome shotgun (WGS) entry which is preliminary data.</text>
</comment>
<dbReference type="EMBL" id="JASNWA010000006">
    <property type="protein sequence ID" value="KAK3175014.1"/>
    <property type="molecule type" value="Genomic_DNA"/>
</dbReference>
<proteinExistence type="predicted"/>
<dbReference type="Gene3D" id="3.40.50.720">
    <property type="entry name" value="NAD(P)-binding Rossmann-like Domain"/>
    <property type="match status" value="1"/>
</dbReference>
<gene>
    <name evidence="1" type="ORF">OEA41_002260</name>
</gene>